<dbReference type="Proteomes" id="UP001209701">
    <property type="component" value="Unassembled WGS sequence"/>
</dbReference>
<dbReference type="InterPro" id="IPR002931">
    <property type="entry name" value="Transglutaminase-like"/>
</dbReference>
<evidence type="ECO:0000259" key="1">
    <source>
        <dbReference type="SMART" id="SM00460"/>
    </source>
</evidence>
<proteinExistence type="predicted"/>
<evidence type="ECO:0000313" key="2">
    <source>
        <dbReference type="EMBL" id="MCV2370749.1"/>
    </source>
</evidence>
<organism evidence="2 3">
    <name type="scientific">Roseateles oligotrophus</name>
    <dbReference type="NCBI Taxonomy" id="1769250"/>
    <lineage>
        <taxon>Bacteria</taxon>
        <taxon>Pseudomonadati</taxon>
        <taxon>Pseudomonadota</taxon>
        <taxon>Betaproteobacteria</taxon>
        <taxon>Burkholderiales</taxon>
        <taxon>Sphaerotilaceae</taxon>
        <taxon>Roseateles</taxon>
    </lineage>
</organism>
<reference evidence="2 3" key="1">
    <citation type="submission" date="2021-11" db="EMBL/GenBank/DDBJ databases">
        <authorList>
            <person name="Liang Q."/>
            <person name="Mou H."/>
            <person name="Liu Z."/>
        </authorList>
    </citation>
    <scope>NUCLEOTIDE SEQUENCE [LARGE SCALE GENOMIC DNA]</scope>
    <source>
        <strain evidence="2 3">CHU3</strain>
    </source>
</reference>
<dbReference type="RefSeq" id="WP_263573338.1">
    <property type="nucleotide sequence ID" value="NZ_JAJIRN010000010.1"/>
</dbReference>
<feature type="domain" description="Transglutaminase-like" evidence="1">
    <location>
        <begin position="74"/>
        <end position="148"/>
    </location>
</feature>
<evidence type="ECO:0000313" key="3">
    <source>
        <dbReference type="Proteomes" id="UP001209701"/>
    </source>
</evidence>
<dbReference type="Pfam" id="PF01841">
    <property type="entry name" value="Transglut_core"/>
    <property type="match status" value="1"/>
</dbReference>
<dbReference type="EMBL" id="JAJIRN010000010">
    <property type="protein sequence ID" value="MCV2370749.1"/>
    <property type="molecule type" value="Genomic_DNA"/>
</dbReference>
<dbReference type="SUPFAM" id="SSF54001">
    <property type="entry name" value="Cysteine proteinases"/>
    <property type="match status" value="1"/>
</dbReference>
<dbReference type="InterPro" id="IPR038765">
    <property type="entry name" value="Papain-like_cys_pep_sf"/>
</dbReference>
<name>A0ABT2YL11_9BURK</name>
<keyword evidence="3" id="KW-1185">Reference proteome</keyword>
<sequence length="245" mass="26930">MPQTAEISSSSPSASLLLATPLLDYQHSSVAQLVAARGWRNLAEFERIGAIYDFVRNELPFGYNASDDMPASAVLADGYGQCNTKSTLLMALLRASGVACRLHGFTIDKALQKGAVSGIAFWLAPRNIVHSWVEVSFKNAWINLEGFILDQGYLAAVQERFAGQMAFCGYGIATPDLAAPAVQWRGSHTYIQKDGINQDFGLFDSPDAFYARHGVNLSGLKRWLYSKLIRHGMNRRVAKIRQGRG</sequence>
<accession>A0ABT2YL11</accession>
<comment type="caution">
    <text evidence="2">The sequence shown here is derived from an EMBL/GenBank/DDBJ whole genome shotgun (WGS) entry which is preliminary data.</text>
</comment>
<gene>
    <name evidence="2" type="ORF">LNV07_21905</name>
</gene>
<protein>
    <submittedName>
        <fullName evidence="2">Transglutaminase family protein</fullName>
    </submittedName>
</protein>
<dbReference type="Gene3D" id="3.10.620.30">
    <property type="match status" value="1"/>
</dbReference>
<dbReference type="SMART" id="SM00460">
    <property type="entry name" value="TGc"/>
    <property type="match status" value="1"/>
</dbReference>